<feature type="transmembrane region" description="Helical" evidence="1">
    <location>
        <begin position="37"/>
        <end position="56"/>
    </location>
</feature>
<evidence type="ECO:0000256" key="1">
    <source>
        <dbReference type="SAM" id="Phobius"/>
    </source>
</evidence>
<gene>
    <name evidence="2" type="ORF">QE417_002118</name>
</gene>
<evidence type="ECO:0000313" key="2">
    <source>
        <dbReference type="EMBL" id="MDT3403046.1"/>
    </source>
</evidence>
<keyword evidence="1" id="KW-1133">Transmembrane helix</keyword>
<evidence type="ECO:0008006" key="4">
    <source>
        <dbReference type="Google" id="ProtNLM"/>
    </source>
</evidence>
<proteinExistence type="predicted"/>
<dbReference type="EMBL" id="JAVLVU010000001">
    <property type="protein sequence ID" value="MDT3403046.1"/>
    <property type="molecule type" value="Genomic_DNA"/>
</dbReference>
<comment type="caution">
    <text evidence="2">The sequence shown here is derived from an EMBL/GenBank/DDBJ whole genome shotgun (WGS) entry which is preliminary data.</text>
</comment>
<dbReference type="Proteomes" id="UP001258315">
    <property type="component" value="Unassembled WGS sequence"/>
</dbReference>
<name>A0ABU3GU02_9SPHI</name>
<protein>
    <recommendedName>
        <fullName evidence="4">DUF4199 domain-containing protein</fullName>
    </recommendedName>
</protein>
<evidence type="ECO:0000313" key="3">
    <source>
        <dbReference type="Proteomes" id="UP001258315"/>
    </source>
</evidence>
<feature type="transmembrane region" description="Helical" evidence="1">
    <location>
        <begin position="107"/>
        <end position="128"/>
    </location>
</feature>
<feature type="transmembrane region" description="Helical" evidence="1">
    <location>
        <begin position="77"/>
        <end position="95"/>
    </location>
</feature>
<sequence>MKNAFQSGLIIGILSGLWLFIMRRAGYTTFNDQVSPIEYISISIPIIGVFLGLKAYRDQDLGGKMSFLEGLVQSFKILLVGGIISVFAGVVYVNYVEAANNFRDFSGRLFGALLIGVLSSLAATLLLMNKSNHSVD</sequence>
<dbReference type="InterPro" id="IPR025250">
    <property type="entry name" value="DUF4199"/>
</dbReference>
<accession>A0ABU3GU02</accession>
<feature type="transmembrane region" description="Helical" evidence="1">
    <location>
        <begin position="7"/>
        <end position="25"/>
    </location>
</feature>
<keyword evidence="1" id="KW-0472">Membrane</keyword>
<keyword evidence="3" id="KW-1185">Reference proteome</keyword>
<reference evidence="3" key="1">
    <citation type="submission" date="2023-07" db="EMBL/GenBank/DDBJ databases">
        <title>Functional and genomic diversity of the sorghum phyllosphere microbiome.</title>
        <authorList>
            <person name="Shade A."/>
        </authorList>
    </citation>
    <scope>NUCLEOTIDE SEQUENCE [LARGE SCALE GENOMIC DNA]</scope>
    <source>
        <strain evidence="3">SORGH_AS_0422</strain>
    </source>
</reference>
<dbReference type="Pfam" id="PF13858">
    <property type="entry name" value="DUF4199"/>
    <property type="match status" value="1"/>
</dbReference>
<dbReference type="RefSeq" id="WP_311949801.1">
    <property type="nucleotide sequence ID" value="NZ_JAVLVU010000001.1"/>
</dbReference>
<organism evidence="2 3">
    <name type="scientific">Mucilaginibacter terrae</name>
    <dbReference type="NCBI Taxonomy" id="1955052"/>
    <lineage>
        <taxon>Bacteria</taxon>
        <taxon>Pseudomonadati</taxon>
        <taxon>Bacteroidota</taxon>
        <taxon>Sphingobacteriia</taxon>
        <taxon>Sphingobacteriales</taxon>
        <taxon>Sphingobacteriaceae</taxon>
        <taxon>Mucilaginibacter</taxon>
    </lineage>
</organism>
<keyword evidence="1" id="KW-0812">Transmembrane</keyword>